<sequence>MKLDMNLKFKVSGIGLHSGKETQVKIIPNYYTEGHHFVRVDLLGNPIIPVHISKVSQTILSTELSNNNITVRTVEHLLAALAGCGIKNARIEINGTEVPLLDGSAKNWVNAFIDSDFTFSKIQESAPLLKPIWVQDKDAFVAAIPAPEICFTYGINFTYKAIGNQWASWNPRKETFMDFVAPARTFGFIDQIEHLRASGLIKGGSFDNALICNHKDWLNPPLRFSNEPVRHKLLDLVGDLSLLRFIPRAHFIAYKASHKLHIQLAQKIASIN</sequence>
<feature type="binding site" evidence="12">
    <location>
        <position position="231"/>
    </location>
    <ligand>
        <name>Zn(2+)</name>
        <dbReference type="ChEBI" id="CHEBI:29105"/>
    </ligand>
</feature>
<comment type="pathway">
    <text evidence="3 12">Glycolipid biosynthesis; lipid IV(A) biosynthesis; lipid IV(A) from (3R)-3-hydroxytetradecanoyl-[acyl-carrier-protein] and UDP-N-acetyl-alpha-D-glucosamine: step 2/6.</text>
</comment>
<keyword evidence="10 12" id="KW-0443">Lipid metabolism</keyword>
<dbReference type="InterPro" id="IPR015870">
    <property type="entry name" value="UDP-acyl_N-AcGlcN_deAcase_N"/>
</dbReference>
<proteinExistence type="inferred from homology"/>
<dbReference type="GO" id="GO:0016020">
    <property type="term" value="C:membrane"/>
    <property type="evidence" value="ECO:0007669"/>
    <property type="project" value="GOC"/>
</dbReference>
<evidence type="ECO:0000256" key="10">
    <source>
        <dbReference type="ARBA" id="ARBA00023098"/>
    </source>
</evidence>
<comment type="similarity">
    <text evidence="12">Belongs to the LpxC family.</text>
</comment>
<dbReference type="OrthoDB" id="9772788at2"/>
<dbReference type="GO" id="GO:0046872">
    <property type="term" value="F:metal ion binding"/>
    <property type="evidence" value="ECO:0007669"/>
    <property type="project" value="UniProtKB-KW"/>
</dbReference>
<comment type="cofactor">
    <cofactor evidence="1 12">
        <name>Zn(2+)</name>
        <dbReference type="ChEBI" id="CHEBI:29105"/>
    </cofactor>
</comment>
<reference evidence="13 14" key="1">
    <citation type="journal article" date="2010" name="Nature">
        <title>Metabolic streamlining in an open-ocean nitrogen-fixing cyanobacterium.</title>
        <authorList>
            <person name="Tripp H.J."/>
            <person name="Bench S.R."/>
            <person name="Turk K.A."/>
            <person name="Foster R.A."/>
            <person name="Desany B.A."/>
            <person name="Niazi F."/>
            <person name="Affourtit J.P."/>
            <person name="Zehr J.P."/>
        </authorList>
    </citation>
    <scope>NUCLEOTIDE SEQUENCE [LARGE SCALE GENOMIC DNA]</scope>
    <source>
        <strain evidence="14">ALOHA</strain>
    </source>
</reference>
<dbReference type="HAMAP" id="MF_00388">
    <property type="entry name" value="LpxC"/>
    <property type="match status" value="1"/>
</dbReference>
<dbReference type="EC" id="3.5.1.108" evidence="4 12"/>
<dbReference type="SUPFAM" id="SSF54211">
    <property type="entry name" value="Ribosomal protein S5 domain 2-like"/>
    <property type="match status" value="2"/>
</dbReference>
<dbReference type="KEGG" id="cyu:UCYN_03720"/>
<organism evidence="14">
    <name type="scientific">Atelocyanobacterium thalassa (isolate ALOHA)</name>
    <dbReference type="NCBI Taxonomy" id="1453429"/>
    <lineage>
        <taxon>Bacteria</taxon>
        <taxon>Bacillati</taxon>
        <taxon>Cyanobacteriota</taxon>
        <taxon>Cyanophyceae</taxon>
        <taxon>Oscillatoriophycideae</taxon>
        <taxon>Chroococcales</taxon>
        <taxon>Aphanothecaceae</taxon>
        <taxon>Candidatus Atelocyanobacterium</taxon>
        <taxon>Candidatus Atelocyanobacterium thalassae</taxon>
    </lineage>
</organism>
<keyword evidence="6 12" id="KW-0441">Lipid A biosynthesis</keyword>
<keyword evidence="7 12" id="KW-0479">Metal-binding</keyword>
<evidence type="ECO:0000256" key="11">
    <source>
        <dbReference type="ARBA" id="ARBA00024535"/>
    </source>
</evidence>
<dbReference type="Pfam" id="PF03331">
    <property type="entry name" value="LpxC"/>
    <property type="match status" value="1"/>
</dbReference>
<dbReference type="GO" id="GO:0009245">
    <property type="term" value="P:lipid A biosynthetic process"/>
    <property type="evidence" value="ECO:0007669"/>
    <property type="project" value="UniProtKB-UniRule"/>
</dbReference>
<feature type="binding site" evidence="12">
    <location>
        <position position="235"/>
    </location>
    <ligand>
        <name>Zn(2+)</name>
        <dbReference type="ChEBI" id="CHEBI:29105"/>
    </ligand>
</feature>
<dbReference type="Proteomes" id="UP000001405">
    <property type="component" value="Chromosome"/>
</dbReference>
<dbReference type="STRING" id="1453429.UCYN_03720"/>
<evidence type="ECO:0000313" key="13">
    <source>
        <dbReference type="EMBL" id="ADB95109.1"/>
    </source>
</evidence>
<dbReference type="UniPathway" id="UPA00359">
    <property type="reaction ID" value="UER00478"/>
</dbReference>
<gene>
    <name evidence="12" type="primary">lpxC</name>
    <name evidence="13" type="ordered locus">UCYN_03720</name>
</gene>
<keyword evidence="5 12" id="KW-0444">Lipid biosynthesis</keyword>
<evidence type="ECO:0000313" key="14">
    <source>
        <dbReference type="Proteomes" id="UP000001405"/>
    </source>
</evidence>
<feature type="binding site" evidence="12">
    <location>
        <position position="76"/>
    </location>
    <ligand>
        <name>Zn(2+)</name>
        <dbReference type="ChEBI" id="CHEBI:29105"/>
    </ligand>
</feature>
<evidence type="ECO:0000256" key="7">
    <source>
        <dbReference type="ARBA" id="ARBA00022723"/>
    </source>
</evidence>
<comment type="catalytic activity">
    <reaction evidence="11 12">
        <text>a UDP-3-O-[(3R)-3-hydroxyacyl]-N-acetyl-alpha-D-glucosamine + H2O = a UDP-3-O-[(3R)-3-hydroxyacyl]-alpha-D-glucosamine + acetate</text>
        <dbReference type="Rhea" id="RHEA:67816"/>
        <dbReference type="ChEBI" id="CHEBI:15377"/>
        <dbReference type="ChEBI" id="CHEBI:30089"/>
        <dbReference type="ChEBI" id="CHEBI:137740"/>
        <dbReference type="ChEBI" id="CHEBI:173225"/>
        <dbReference type="EC" id="3.5.1.108"/>
    </reaction>
</comment>
<keyword evidence="8 12" id="KW-0378">Hydrolase</keyword>
<evidence type="ECO:0000256" key="4">
    <source>
        <dbReference type="ARBA" id="ARBA00012745"/>
    </source>
</evidence>
<comment type="function">
    <text evidence="2 12">Catalyzes the hydrolysis of UDP-3-O-myristoyl-N-acetylglucosamine to form UDP-3-O-myristoylglucosamine and acetate, the committed step in lipid A biosynthesis.</text>
</comment>
<dbReference type="Gene3D" id="3.30.1700.10">
    <property type="entry name" value="lpxc deacetylase, domain 2"/>
    <property type="match status" value="1"/>
</dbReference>
<dbReference type="NCBIfam" id="TIGR00325">
    <property type="entry name" value="lpxC"/>
    <property type="match status" value="1"/>
</dbReference>
<dbReference type="AlphaFoldDB" id="D3ENQ9"/>
<dbReference type="InterPro" id="IPR020568">
    <property type="entry name" value="Ribosomal_Su5_D2-typ_SF"/>
</dbReference>
<dbReference type="InterPro" id="IPR011334">
    <property type="entry name" value="UDP-acyl_GlcNac_deAcase_C"/>
</dbReference>
<accession>D3ENQ9</accession>
<dbReference type="EMBL" id="CP001842">
    <property type="protein sequence ID" value="ADB95109.1"/>
    <property type="molecule type" value="Genomic_DNA"/>
</dbReference>
<evidence type="ECO:0000256" key="3">
    <source>
        <dbReference type="ARBA" id="ARBA00005002"/>
    </source>
</evidence>
<evidence type="ECO:0000256" key="12">
    <source>
        <dbReference type="HAMAP-Rule" id="MF_00388"/>
    </source>
</evidence>
<feature type="active site" description="Proton donor" evidence="12">
    <location>
        <position position="258"/>
    </location>
</feature>
<evidence type="ECO:0000256" key="6">
    <source>
        <dbReference type="ARBA" id="ARBA00022556"/>
    </source>
</evidence>
<evidence type="ECO:0000256" key="2">
    <source>
        <dbReference type="ARBA" id="ARBA00002923"/>
    </source>
</evidence>
<dbReference type="PATRIC" id="fig|713887.8.peg.346"/>
<keyword evidence="14" id="KW-1185">Reference proteome</keyword>
<evidence type="ECO:0000256" key="1">
    <source>
        <dbReference type="ARBA" id="ARBA00001947"/>
    </source>
</evidence>
<dbReference type="PANTHER" id="PTHR33694:SF1">
    <property type="entry name" value="UDP-3-O-ACYL-N-ACETYLGLUCOSAMINE DEACETYLASE 1, MITOCHONDRIAL-RELATED"/>
    <property type="match status" value="1"/>
</dbReference>
<dbReference type="HOGENOM" id="CLU_046528_0_0_3"/>
<evidence type="ECO:0000256" key="9">
    <source>
        <dbReference type="ARBA" id="ARBA00022833"/>
    </source>
</evidence>
<dbReference type="Gene3D" id="3.30.230.20">
    <property type="entry name" value="lpxc deacetylase, domain 1"/>
    <property type="match status" value="1"/>
</dbReference>
<name>D3ENQ9_ATETH</name>
<evidence type="ECO:0000256" key="8">
    <source>
        <dbReference type="ARBA" id="ARBA00022801"/>
    </source>
</evidence>
<evidence type="ECO:0000256" key="5">
    <source>
        <dbReference type="ARBA" id="ARBA00022516"/>
    </source>
</evidence>
<dbReference type="PANTHER" id="PTHR33694">
    <property type="entry name" value="UDP-3-O-ACYL-N-ACETYLGLUCOSAMINE DEACETYLASE 1, MITOCHONDRIAL-RELATED"/>
    <property type="match status" value="1"/>
</dbReference>
<keyword evidence="9 12" id="KW-0862">Zinc</keyword>
<dbReference type="InterPro" id="IPR004463">
    <property type="entry name" value="UDP-acyl_GlcNac_deAcase"/>
</dbReference>
<dbReference type="GO" id="GO:0103117">
    <property type="term" value="F:UDP-3-O-acyl-N-acetylglucosamine deacetylase activity"/>
    <property type="evidence" value="ECO:0007669"/>
    <property type="project" value="UniProtKB-UniRule"/>
</dbReference>
<protein>
    <recommendedName>
        <fullName evidence="4 12">UDP-3-O-acyl-N-acetylglucosamine deacetylase</fullName>
        <shortName evidence="12">UDP-3-O-acyl-GlcNAc deacetylase</shortName>
        <ecNumber evidence="4 12">3.5.1.108</ecNumber>
    </recommendedName>
    <alternativeName>
        <fullName evidence="12">UDP-3-O-[R-3-hydroxymyristoyl]-N-acetylglucosamine deacetylase</fullName>
    </alternativeName>
</protein>